<dbReference type="Gene3D" id="3.10.10.10">
    <property type="entry name" value="HIV Type 1 Reverse Transcriptase, subunit A, domain 1"/>
    <property type="match status" value="1"/>
</dbReference>
<comment type="caution">
    <text evidence="4">The sequence shown here is derived from an EMBL/GenBank/DDBJ whole genome shotgun (WGS) entry which is preliminary data.</text>
</comment>
<dbReference type="PANTHER" id="PTHR15503">
    <property type="entry name" value="LDOC1 RELATED"/>
    <property type="match status" value="1"/>
</dbReference>
<evidence type="ECO:0000256" key="2">
    <source>
        <dbReference type="SAM" id="MobiDB-lite"/>
    </source>
</evidence>
<dbReference type="Gene3D" id="3.30.70.270">
    <property type="match status" value="1"/>
</dbReference>
<feature type="region of interest" description="Disordered" evidence="2">
    <location>
        <begin position="246"/>
        <end position="303"/>
    </location>
</feature>
<evidence type="ECO:0000259" key="3">
    <source>
        <dbReference type="Pfam" id="PF24626"/>
    </source>
</evidence>
<feature type="region of interest" description="Disordered" evidence="2">
    <location>
        <begin position="1394"/>
        <end position="1418"/>
    </location>
</feature>
<dbReference type="Gene3D" id="2.40.70.10">
    <property type="entry name" value="Acid Proteases"/>
    <property type="match status" value="1"/>
</dbReference>
<dbReference type="EMBL" id="BKCJ010000329">
    <property type="protein sequence ID" value="GEU32191.1"/>
    <property type="molecule type" value="Genomic_DNA"/>
</dbReference>
<dbReference type="GO" id="GO:0006508">
    <property type="term" value="P:proteolysis"/>
    <property type="evidence" value="ECO:0007669"/>
    <property type="project" value="InterPro"/>
</dbReference>
<keyword evidence="1" id="KW-0175">Coiled coil</keyword>
<organism evidence="4">
    <name type="scientific">Tanacetum cinerariifolium</name>
    <name type="common">Dalmatian daisy</name>
    <name type="synonym">Chrysanthemum cinerariifolium</name>
    <dbReference type="NCBI Taxonomy" id="118510"/>
    <lineage>
        <taxon>Eukaryota</taxon>
        <taxon>Viridiplantae</taxon>
        <taxon>Streptophyta</taxon>
        <taxon>Embryophyta</taxon>
        <taxon>Tracheophyta</taxon>
        <taxon>Spermatophyta</taxon>
        <taxon>Magnoliopsida</taxon>
        <taxon>eudicotyledons</taxon>
        <taxon>Gunneridae</taxon>
        <taxon>Pentapetalae</taxon>
        <taxon>asterids</taxon>
        <taxon>campanulids</taxon>
        <taxon>Asterales</taxon>
        <taxon>Asteraceae</taxon>
        <taxon>Asteroideae</taxon>
        <taxon>Anthemideae</taxon>
        <taxon>Anthemidinae</taxon>
        <taxon>Tanacetum</taxon>
    </lineage>
</organism>
<reference evidence="4" key="1">
    <citation type="journal article" date="2019" name="Sci. Rep.">
        <title>Draft genome of Tanacetum cinerariifolium, the natural source of mosquito coil.</title>
        <authorList>
            <person name="Yamashiro T."/>
            <person name="Shiraishi A."/>
            <person name="Satake H."/>
            <person name="Nakayama K."/>
        </authorList>
    </citation>
    <scope>NUCLEOTIDE SEQUENCE</scope>
</reference>
<dbReference type="InterPro" id="IPR032567">
    <property type="entry name" value="RTL1-rel"/>
</dbReference>
<proteinExistence type="predicted"/>
<dbReference type="GO" id="GO:0004190">
    <property type="term" value="F:aspartic-type endopeptidase activity"/>
    <property type="evidence" value="ECO:0007669"/>
    <property type="project" value="InterPro"/>
</dbReference>
<protein>
    <submittedName>
        <fullName evidence="4">Reverse transcriptase domain-containing protein</fullName>
    </submittedName>
</protein>
<feature type="coiled-coil region" evidence="1">
    <location>
        <begin position="485"/>
        <end position="512"/>
    </location>
</feature>
<dbReference type="SUPFAM" id="SSF56672">
    <property type="entry name" value="DNA/RNA polymerases"/>
    <property type="match status" value="1"/>
</dbReference>
<evidence type="ECO:0000256" key="1">
    <source>
        <dbReference type="SAM" id="Coils"/>
    </source>
</evidence>
<dbReference type="GO" id="GO:0003964">
    <property type="term" value="F:RNA-directed DNA polymerase activity"/>
    <property type="evidence" value="ECO:0007669"/>
    <property type="project" value="UniProtKB-KW"/>
</dbReference>
<dbReference type="InterPro" id="IPR056924">
    <property type="entry name" value="SH3_Tf2-1"/>
</dbReference>
<dbReference type="InterPro" id="IPR001969">
    <property type="entry name" value="Aspartic_peptidase_AS"/>
</dbReference>
<dbReference type="Pfam" id="PF08284">
    <property type="entry name" value="RVP_2"/>
    <property type="match status" value="1"/>
</dbReference>
<dbReference type="CDD" id="cd00303">
    <property type="entry name" value="retropepsin_like"/>
    <property type="match status" value="1"/>
</dbReference>
<feature type="domain" description="Tf2-1-like SH3-like" evidence="3">
    <location>
        <begin position="1195"/>
        <end position="1258"/>
    </location>
</feature>
<dbReference type="Pfam" id="PF24626">
    <property type="entry name" value="SH3_Tf2-1"/>
    <property type="match status" value="1"/>
</dbReference>
<dbReference type="PANTHER" id="PTHR15503:SF45">
    <property type="entry name" value="RNA-DIRECTED DNA POLYMERASE HOMOLOG"/>
    <property type="match status" value="1"/>
</dbReference>
<sequence>MRDEAGMFMASVDFIQGLADQDGNFLQDDEARGNYIEHHNEMCGDTKDGNFVEGVDETICQKINRVSVEEGDGVLDSEGDGVHLSQTNDVIQQAKRIDDEFDELTKRFSKLETFETFVMFESSLKTDVCTENQSTDFNPKESEEILNICFDHNDTLNHINCVSVEAKPSSSSSHPGNDEDASHLDDLWSYIDTYINYFCFVTDIVMSSDEASSRVTYMSKSSDYEELSDAGSPGVIVYGYDGLPMHPVDPPSSDYVPGPEEPEQEPLTRLHTRTIDNADDEDEEEASEEEEEEHLAPANSTAISLAIDPIPSAEKTKAFENDESVATPPPPRAYRTTARMSIQAQEPIPFPSKAEVARLHIVPTPPPSPLTPLSSPLPQIPSLATHISPTYAEAPLGFRAAGIRLRATSPLPSPTSPPTSHRADIPEADIPPQKRLCLTSLTPRFEVEESLIAVAARQPGLGASRTTDYGFIDMVDDAPRYHVPREDLYAHLEDAQDSRARLSDRVDILLEDRQFHQQTVTLMEDEPSFPKRHGHRLWAADTLTTTLVAQISSLQSHMIAAPGQIQALQVIYEMDVLCHVDLILVVYFTVKSLQEKEPEPPSPLPLPLPPPPMTDAVIRALIAQGVADALAERTIHRNTNLNSDGSQGSRSGITRHVRPTRECTYSDFRKCQPLNFKGTKGVVGLTRWFERMNMPWKILMKIMTAKYCPQNEIKKLEIDIWNLKVKGSEMASKPKEMHDAIEFATELMDQKEARGSIVDLCQNVPCTTTSTMVCVYQSATSATRLATWPEIAGVLAMLTLGHFKRECPKLKNKNHGNQGGNGNAPAKVYVVGNAGINSDSNVVTGMLLLNNHYASILFDTGADRSFVSTAISSLINITPTTLDHYYDVELADGKIIRINTIIRGCTLNFLKHPFKIDLMPVELGSFDIITGMDWLAKYHAIIVCDEKLVRIPFRNETLIVYGNESNRGNETRLNIILLKTSQRRSDLRTYQSSEIFLLFLKDLLGLPLTRQVEFQIELIPGVAPVARAPYRLAPSEMKGLSKQLQELSDKGFIRPSSSPWGALNKEEHEEHLKLILKLLKKEELYAKFSKCKFWIPTVQFLGHVIDSQGAENFIVYCDALHKGLGVVLMQNEKLPKSSHGYDTIWVIVNRLTKSAFFLPMRITDPMEKLARMYLKEVVMRHGIRVSIICARDVRDRVMLKVSPWKGVVRFGKQEKLKPSYVGHFKVLDKVGAVAYKLELPQDLSKVHGTFHVSNLKKCYSDEPLAISLDGLHIDDKLHFVEEPIEIIDQEVKRLKQSRILIVKVRWNSRRGLEFTWEREDQFQKKYPHIFTKPIPSSTLDSKTEDPTVDVVVPPKYDDLILRTIKPNDACDEVEVDNFEDDYMLMLNNKEKPAKSSLNDMELEQEPDKIALKQGILEQ</sequence>
<accession>A0A6L2J5N1</accession>
<keyword evidence="4" id="KW-0695">RNA-directed DNA polymerase</keyword>
<dbReference type="InterPro" id="IPR021109">
    <property type="entry name" value="Peptidase_aspartic_dom_sf"/>
</dbReference>
<keyword evidence="4" id="KW-0808">Transferase</keyword>
<evidence type="ECO:0000313" key="4">
    <source>
        <dbReference type="EMBL" id="GEU32191.1"/>
    </source>
</evidence>
<dbReference type="InterPro" id="IPR043502">
    <property type="entry name" value="DNA/RNA_pol_sf"/>
</dbReference>
<gene>
    <name evidence="4" type="ORF">Tci_004169</name>
</gene>
<dbReference type="InterPro" id="IPR043128">
    <property type="entry name" value="Rev_trsase/Diguanyl_cyclase"/>
</dbReference>
<keyword evidence="4" id="KW-0548">Nucleotidyltransferase</keyword>
<dbReference type="SUPFAM" id="SSF50630">
    <property type="entry name" value="Acid proteases"/>
    <property type="match status" value="1"/>
</dbReference>
<dbReference type="PROSITE" id="PS00141">
    <property type="entry name" value="ASP_PROTEASE"/>
    <property type="match status" value="1"/>
</dbReference>
<feature type="compositionally biased region" description="Acidic residues" evidence="2">
    <location>
        <begin position="277"/>
        <end position="293"/>
    </location>
</feature>
<name>A0A6L2J5N1_TANCI</name>